<feature type="signal peptide" evidence="5">
    <location>
        <begin position="1"/>
        <end position="22"/>
    </location>
</feature>
<feature type="chain" id="PRO_5045409439" evidence="5">
    <location>
        <begin position="23"/>
        <end position="172"/>
    </location>
</feature>
<dbReference type="Proteomes" id="UP001229346">
    <property type="component" value="Unassembled WGS sequence"/>
</dbReference>
<evidence type="ECO:0000256" key="4">
    <source>
        <dbReference type="ARBA" id="ARBA00022807"/>
    </source>
</evidence>
<keyword evidence="4" id="KW-0788">Thiol protease</keyword>
<comment type="similarity">
    <text evidence="1">Belongs to the peptidase C40 family.</text>
</comment>
<keyword evidence="3 7" id="KW-0378">Hydrolase</keyword>
<reference evidence="7 8" key="1">
    <citation type="submission" date="2023-07" db="EMBL/GenBank/DDBJ databases">
        <title>Sorghum-associated microbial communities from plants grown in Nebraska, USA.</title>
        <authorList>
            <person name="Schachtman D."/>
        </authorList>
    </citation>
    <scope>NUCLEOTIDE SEQUENCE [LARGE SCALE GENOMIC DNA]</scope>
    <source>
        <strain evidence="7 8">CC482</strain>
    </source>
</reference>
<evidence type="ECO:0000313" key="7">
    <source>
        <dbReference type="EMBL" id="MDQ0113935.1"/>
    </source>
</evidence>
<accession>A0ABT9U5I2</accession>
<evidence type="ECO:0000256" key="3">
    <source>
        <dbReference type="ARBA" id="ARBA00022801"/>
    </source>
</evidence>
<evidence type="ECO:0000259" key="6">
    <source>
        <dbReference type="PROSITE" id="PS51935"/>
    </source>
</evidence>
<keyword evidence="8" id="KW-1185">Reference proteome</keyword>
<dbReference type="PANTHER" id="PTHR47053:SF1">
    <property type="entry name" value="MUREIN DD-ENDOPEPTIDASE MEPH-RELATED"/>
    <property type="match status" value="1"/>
</dbReference>
<feature type="domain" description="NlpC/P60" evidence="6">
    <location>
        <begin position="36"/>
        <end position="171"/>
    </location>
</feature>
<evidence type="ECO:0000313" key="8">
    <source>
        <dbReference type="Proteomes" id="UP001229346"/>
    </source>
</evidence>
<dbReference type="SUPFAM" id="SSF54001">
    <property type="entry name" value="Cysteine proteinases"/>
    <property type="match status" value="1"/>
</dbReference>
<dbReference type="PROSITE" id="PS51935">
    <property type="entry name" value="NLPC_P60"/>
    <property type="match status" value="1"/>
</dbReference>
<evidence type="ECO:0000256" key="1">
    <source>
        <dbReference type="ARBA" id="ARBA00007074"/>
    </source>
</evidence>
<dbReference type="Pfam" id="PF00877">
    <property type="entry name" value="NLPC_P60"/>
    <property type="match status" value="1"/>
</dbReference>
<dbReference type="InterPro" id="IPR051202">
    <property type="entry name" value="Peptidase_C40"/>
</dbReference>
<dbReference type="GO" id="GO:0016787">
    <property type="term" value="F:hydrolase activity"/>
    <property type="evidence" value="ECO:0007669"/>
    <property type="project" value="UniProtKB-KW"/>
</dbReference>
<evidence type="ECO:0000256" key="5">
    <source>
        <dbReference type="SAM" id="SignalP"/>
    </source>
</evidence>
<keyword evidence="5" id="KW-0732">Signal</keyword>
<comment type="caution">
    <text evidence="7">The sequence shown here is derived from an EMBL/GenBank/DDBJ whole genome shotgun (WGS) entry which is preliminary data.</text>
</comment>
<dbReference type="RefSeq" id="WP_307205206.1">
    <property type="nucleotide sequence ID" value="NZ_JAUSST010000007.1"/>
</dbReference>
<name>A0ABT9U5I2_PAEHA</name>
<dbReference type="InterPro" id="IPR000064">
    <property type="entry name" value="NLP_P60_dom"/>
</dbReference>
<dbReference type="PANTHER" id="PTHR47053">
    <property type="entry name" value="MUREIN DD-ENDOPEPTIDASE MEPH-RELATED"/>
    <property type="match status" value="1"/>
</dbReference>
<dbReference type="Gene3D" id="3.90.1720.10">
    <property type="entry name" value="endopeptidase domain like (from Nostoc punctiforme)"/>
    <property type="match status" value="1"/>
</dbReference>
<keyword evidence="2" id="KW-0645">Protease</keyword>
<dbReference type="InterPro" id="IPR038765">
    <property type="entry name" value="Papain-like_cys_pep_sf"/>
</dbReference>
<dbReference type="EMBL" id="JAUSSU010000006">
    <property type="protein sequence ID" value="MDQ0113935.1"/>
    <property type="molecule type" value="Genomic_DNA"/>
</dbReference>
<protein>
    <submittedName>
        <fullName evidence="7">Cell wall-associated NlpC family hydrolase</fullName>
    </submittedName>
</protein>
<evidence type="ECO:0000256" key="2">
    <source>
        <dbReference type="ARBA" id="ARBA00022670"/>
    </source>
</evidence>
<proteinExistence type="inferred from homology"/>
<organism evidence="7 8">
    <name type="scientific">Paenibacillus harenae</name>
    <dbReference type="NCBI Taxonomy" id="306543"/>
    <lineage>
        <taxon>Bacteria</taxon>
        <taxon>Bacillati</taxon>
        <taxon>Bacillota</taxon>
        <taxon>Bacilli</taxon>
        <taxon>Bacillales</taxon>
        <taxon>Paenibacillaceae</taxon>
        <taxon>Paenibacillus</taxon>
    </lineage>
</organism>
<sequence length="172" mass="19167">MKQGFKTKLAVLMMAVSIPATALLNDVSFAASASVEAKRNKVVQTAISLKNKVDYVHWNQRQESKPPYKTDCSGFTYLAYRLANVGVKLVNRDDDDQAKVGQRVAWGKFEKGDLIFTWNGGSKNKSDVGHVGIYIGNGKMIHNASVSKDVVISNVYSSYYKERFIVARRVIK</sequence>
<gene>
    <name evidence="7" type="ORF">J2T15_003378</name>
</gene>